<organism evidence="1 2">
    <name type="scientific">Streptomyces cinnamoneus</name>
    <name type="common">Streptoverticillium cinnamoneum</name>
    <dbReference type="NCBI Taxonomy" id="53446"/>
    <lineage>
        <taxon>Bacteria</taxon>
        <taxon>Bacillati</taxon>
        <taxon>Actinomycetota</taxon>
        <taxon>Actinomycetes</taxon>
        <taxon>Kitasatosporales</taxon>
        <taxon>Streptomycetaceae</taxon>
        <taxon>Streptomyces</taxon>
        <taxon>Streptomyces cinnamoneus group</taxon>
    </lineage>
</organism>
<proteinExistence type="predicted"/>
<reference evidence="1" key="1">
    <citation type="journal article" date="2014" name="Int. J. Syst. Evol. Microbiol.">
        <title>Complete genome sequence of Corynebacterium casei LMG S-19264T (=DSM 44701T), isolated from a smear-ripened cheese.</title>
        <authorList>
            <consortium name="US DOE Joint Genome Institute (JGI-PGF)"/>
            <person name="Walter F."/>
            <person name="Albersmeier A."/>
            <person name="Kalinowski J."/>
            <person name="Ruckert C."/>
        </authorList>
    </citation>
    <scope>NUCLEOTIDE SEQUENCE</scope>
    <source>
        <strain evidence="1">JCM 4633</strain>
    </source>
</reference>
<evidence type="ECO:0000313" key="1">
    <source>
        <dbReference type="EMBL" id="GHC57531.1"/>
    </source>
</evidence>
<gene>
    <name evidence="1" type="ORF">GCM10010507_37730</name>
</gene>
<dbReference type="EMBL" id="BMVB01000012">
    <property type="protein sequence ID" value="GHC57531.1"/>
    <property type="molecule type" value="Genomic_DNA"/>
</dbReference>
<evidence type="ECO:0000313" key="2">
    <source>
        <dbReference type="Proteomes" id="UP000646244"/>
    </source>
</evidence>
<dbReference type="Proteomes" id="UP000646244">
    <property type="component" value="Unassembled WGS sequence"/>
</dbReference>
<dbReference type="AlphaFoldDB" id="A0A918WLE0"/>
<protein>
    <submittedName>
        <fullName evidence="1">Uncharacterized protein</fullName>
    </submittedName>
</protein>
<sequence length="72" mass="7711">MVEAVLEVLSDVASDAWPLVPLPAPAAERSGDRDRSASQVEDGIRAAMLTRARQQLAVPATARDRGELARTK</sequence>
<name>A0A918WLE0_STRCJ</name>
<reference evidence="1" key="2">
    <citation type="submission" date="2020-09" db="EMBL/GenBank/DDBJ databases">
        <authorList>
            <person name="Sun Q."/>
            <person name="Ohkuma M."/>
        </authorList>
    </citation>
    <scope>NUCLEOTIDE SEQUENCE</scope>
    <source>
        <strain evidence="1">JCM 4633</strain>
    </source>
</reference>
<accession>A0A918WLE0</accession>
<comment type="caution">
    <text evidence="1">The sequence shown here is derived from an EMBL/GenBank/DDBJ whole genome shotgun (WGS) entry which is preliminary data.</text>
</comment>